<proteinExistence type="predicted"/>
<dbReference type="InterPro" id="IPR010559">
    <property type="entry name" value="Sig_transdc_His_kin_internal"/>
</dbReference>
<keyword evidence="1" id="KW-0812">Transmembrane</keyword>
<feature type="transmembrane region" description="Helical" evidence="1">
    <location>
        <begin position="344"/>
        <end position="361"/>
    </location>
</feature>
<feature type="domain" description="Signal transduction histidine kinase internal region" evidence="2">
    <location>
        <begin position="381"/>
        <end position="458"/>
    </location>
</feature>
<dbReference type="Pfam" id="PF06580">
    <property type="entry name" value="His_kinase"/>
    <property type="match status" value="1"/>
</dbReference>
<dbReference type="GO" id="GO:0016020">
    <property type="term" value="C:membrane"/>
    <property type="evidence" value="ECO:0007669"/>
    <property type="project" value="InterPro"/>
</dbReference>
<keyword evidence="1" id="KW-0472">Membrane</keyword>
<evidence type="ECO:0000313" key="3">
    <source>
        <dbReference type="EMBL" id="VAW03517.1"/>
    </source>
</evidence>
<evidence type="ECO:0000259" key="2">
    <source>
        <dbReference type="Pfam" id="PF06580"/>
    </source>
</evidence>
<name>A0A3B0SR75_9ZZZZ</name>
<dbReference type="AlphaFoldDB" id="A0A3B0SR75"/>
<accession>A0A3B0SR75</accession>
<feature type="transmembrane region" description="Helical" evidence="1">
    <location>
        <begin position="175"/>
        <end position="200"/>
    </location>
</feature>
<organism evidence="3">
    <name type="scientific">hydrothermal vent metagenome</name>
    <dbReference type="NCBI Taxonomy" id="652676"/>
    <lineage>
        <taxon>unclassified sequences</taxon>
        <taxon>metagenomes</taxon>
        <taxon>ecological metagenomes</taxon>
    </lineage>
</organism>
<dbReference type="GO" id="GO:0000155">
    <property type="term" value="F:phosphorelay sensor kinase activity"/>
    <property type="evidence" value="ECO:0007669"/>
    <property type="project" value="InterPro"/>
</dbReference>
<dbReference type="PANTHER" id="PTHR34220">
    <property type="entry name" value="SENSOR HISTIDINE KINASE YPDA"/>
    <property type="match status" value="1"/>
</dbReference>
<dbReference type="PANTHER" id="PTHR34220:SF7">
    <property type="entry name" value="SENSOR HISTIDINE KINASE YPDA"/>
    <property type="match status" value="1"/>
</dbReference>
<reference evidence="3" key="1">
    <citation type="submission" date="2018-06" db="EMBL/GenBank/DDBJ databases">
        <authorList>
            <person name="Zhirakovskaya E."/>
        </authorList>
    </citation>
    <scope>NUCLEOTIDE SEQUENCE</scope>
</reference>
<gene>
    <name evidence="3" type="ORF">MNBD_ALPHA05-1448</name>
</gene>
<protein>
    <recommendedName>
        <fullName evidence="2">Signal transduction histidine kinase internal region domain-containing protein</fullName>
    </recommendedName>
</protein>
<feature type="transmembrane region" description="Helical" evidence="1">
    <location>
        <begin position="207"/>
        <end position="224"/>
    </location>
</feature>
<dbReference type="EMBL" id="UOEH01000398">
    <property type="protein sequence ID" value="VAW03517.1"/>
    <property type="molecule type" value="Genomic_DNA"/>
</dbReference>
<feature type="transmembrane region" description="Helical" evidence="1">
    <location>
        <begin position="272"/>
        <end position="289"/>
    </location>
</feature>
<evidence type="ECO:0000256" key="1">
    <source>
        <dbReference type="SAM" id="Phobius"/>
    </source>
</evidence>
<dbReference type="InterPro" id="IPR050640">
    <property type="entry name" value="Bact_2-comp_sensor_kinase"/>
</dbReference>
<sequence length="570" mass="62112">MLMRLIKYLALLFLAATTPAGAQDDAGFAQQIRSAIVCESAGTMPPAFANPSCEARDADDINPQGKVIWAGAEIDLPDDFIQSEKPLVVHIGALASSEIYWNGELIASNGTVGGSIALEKSGKLDAAFFIPPRLLNVGPNDLAIRMSSFHNFIPVRGPFHYLYIVSAETTTAPLAFYYVPALLTIGAFVLAAVYFGVLWLTDRDNNGAIFIALMALFAGTQLFVESLRGFVAYDYPWQIWRLIAVALCAAGFSLAMILYITQRFQPDRWKTYLTVVLALTPIAIFAPGFDSKALVSLLLPALVALVAVVGPARRNQKGARLAGAALIGFVALIILDGQNFLDRTFYLAAGGLTVVFFADQARTMRAIKAAKEEIGRRAEQMELELLRRKIAPHFLMNTLNALAEWVESDPKTGVKMIDAFAEELRLLAHMSSREFVPLADEVALCRRHLEVMSYRVDRAFSLQTHDIDERLRIPPGVIHTLVENAFTHGQFADGAEFTLHQMQAGNQTTLKFTTPSAATSRMKTKDLGGEGFAYIRKRMATAFGDTASFSSAADADGGWVSILSFDGAAP</sequence>
<feature type="transmembrane region" description="Helical" evidence="1">
    <location>
        <begin position="319"/>
        <end position="338"/>
    </location>
</feature>
<feature type="transmembrane region" description="Helical" evidence="1">
    <location>
        <begin position="295"/>
        <end position="312"/>
    </location>
</feature>
<feature type="transmembrane region" description="Helical" evidence="1">
    <location>
        <begin position="239"/>
        <end position="260"/>
    </location>
</feature>
<keyword evidence="1" id="KW-1133">Transmembrane helix</keyword>